<dbReference type="STRING" id="1034943.BN59_00268"/>
<keyword evidence="1" id="KW-0812">Transmembrane</keyword>
<dbReference type="Proteomes" id="UP000044071">
    <property type="component" value="Unassembled WGS sequence"/>
</dbReference>
<evidence type="ECO:0000313" key="3">
    <source>
        <dbReference type="Proteomes" id="UP000044071"/>
    </source>
</evidence>
<protein>
    <recommendedName>
        <fullName evidence="4">DUF4381 domain-containing protein</fullName>
    </recommendedName>
</protein>
<dbReference type="Pfam" id="PF14316">
    <property type="entry name" value="DUF4381"/>
    <property type="match status" value="1"/>
</dbReference>
<proteinExistence type="predicted"/>
<name>A0A078KW75_9GAMM</name>
<dbReference type="RefSeq" id="WP_043872624.1">
    <property type="nucleotide sequence ID" value="NZ_CCVW01000001.1"/>
</dbReference>
<keyword evidence="3" id="KW-1185">Reference proteome</keyword>
<accession>A0A078KW75</accession>
<gene>
    <name evidence="2" type="ORF">BN59_00268</name>
</gene>
<dbReference type="OrthoDB" id="283083at2"/>
<feature type="transmembrane region" description="Helical" evidence="1">
    <location>
        <begin position="27"/>
        <end position="46"/>
    </location>
</feature>
<dbReference type="AlphaFoldDB" id="A0A078KW75"/>
<keyword evidence="1" id="KW-1133">Transmembrane helix</keyword>
<organism evidence="2 3">
    <name type="scientific">Legionella massiliensis</name>
    <dbReference type="NCBI Taxonomy" id="1034943"/>
    <lineage>
        <taxon>Bacteria</taxon>
        <taxon>Pseudomonadati</taxon>
        <taxon>Pseudomonadota</taxon>
        <taxon>Gammaproteobacteria</taxon>
        <taxon>Legionellales</taxon>
        <taxon>Legionellaceae</taxon>
        <taxon>Legionella</taxon>
    </lineage>
</organism>
<keyword evidence="1" id="KW-0472">Membrane</keyword>
<dbReference type="InterPro" id="IPR025489">
    <property type="entry name" value="DUF4381"/>
</dbReference>
<evidence type="ECO:0000256" key="1">
    <source>
        <dbReference type="SAM" id="Phobius"/>
    </source>
</evidence>
<dbReference type="EMBL" id="CCSB01000001">
    <property type="protein sequence ID" value="CDZ76004.1"/>
    <property type="molecule type" value="Genomic_DNA"/>
</dbReference>
<evidence type="ECO:0000313" key="2">
    <source>
        <dbReference type="EMBL" id="CDZ76004.1"/>
    </source>
</evidence>
<sequence length="161" mass="18536">MAETQALAKLHDIHLPELIGWWPLAPGWYLLLLIALLVLGLIIYWVHRSHKHRRAKLQALVLLQGYEQEYQDEANSQQSSMKVSELLRRVALAYYPREEVASLQGEAWLNFLTKTSKGIDFNTLSNYLLALPYQPSKPVDLGPLFDNARRWIKQRGVPCSN</sequence>
<evidence type="ECO:0008006" key="4">
    <source>
        <dbReference type="Google" id="ProtNLM"/>
    </source>
</evidence>
<dbReference type="eggNOG" id="COG2304">
    <property type="taxonomic scope" value="Bacteria"/>
</dbReference>
<reference evidence="2 3" key="1">
    <citation type="submission" date="2014-06" db="EMBL/GenBank/DDBJ databases">
        <authorList>
            <person name="Urmite Genomes Urmite Genomes"/>
        </authorList>
    </citation>
    <scope>NUCLEOTIDE SEQUENCE [LARGE SCALE GENOMIC DNA]</scope>
</reference>